<evidence type="ECO:0000256" key="12">
    <source>
        <dbReference type="ARBA" id="ARBA00029757"/>
    </source>
</evidence>
<accession>A0A1H4JB84</accession>
<dbReference type="GO" id="GO:0009029">
    <property type="term" value="F:lipid-A 4'-kinase activity"/>
    <property type="evidence" value="ECO:0007669"/>
    <property type="project" value="UniProtKB-UniRule"/>
</dbReference>
<evidence type="ECO:0000256" key="2">
    <source>
        <dbReference type="ARBA" id="ARBA00004870"/>
    </source>
</evidence>
<evidence type="ECO:0000256" key="6">
    <source>
        <dbReference type="ARBA" id="ARBA00022556"/>
    </source>
</evidence>
<dbReference type="SUPFAM" id="SSF52540">
    <property type="entry name" value="P-loop containing nucleoside triphosphate hydrolases"/>
    <property type="match status" value="1"/>
</dbReference>
<reference evidence="15 16" key="1">
    <citation type="submission" date="2016-10" db="EMBL/GenBank/DDBJ databases">
        <authorList>
            <person name="de Groot N.N."/>
        </authorList>
    </citation>
    <scope>NUCLEOTIDE SEQUENCE [LARGE SCALE GENOMIC DNA]</scope>
    <source>
        <strain evidence="15 16">MAR_2009_71</strain>
    </source>
</reference>
<dbReference type="InterPro" id="IPR003758">
    <property type="entry name" value="LpxK"/>
</dbReference>
<evidence type="ECO:0000313" key="16">
    <source>
        <dbReference type="Proteomes" id="UP000183038"/>
    </source>
</evidence>
<evidence type="ECO:0000256" key="10">
    <source>
        <dbReference type="ARBA" id="ARBA00022840"/>
    </source>
</evidence>
<dbReference type="InterPro" id="IPR027417">
    <property type="entry name" value="P-loop_NTPase"/>
</dbReference>
<dbReference type="EC" id="2.7.1.130" evidence="3 13"/>
<dbReference type="GO" id="GO:0005524">
    <property type="term" value="F:ATP binding"/>
    <property type="evidence" value="ECO:0007669"/>
    <property type="project" value="UniProtKB-UniRule"/>
</dbReference>
<evidence type="ECO:0000256" key="4">
    <source>
        <dbReference type="ARBA" id="ARBA00016436"/>
    </source>
</evidence>
<evidence type="ECO:0000313" key="15">
    <source>
        <dbReference type="EMBL" id="SEB43491.1"/>
    </source>
</evidence>
<dbReference type="GO" id="GO:0009245">
    <property type="term" value="P:lipid A biosynthetic process"/>
    <property type="evidence" value="ECO:0007669"/>
    <property type="project" value="UniProtKB-UniRule"/>
</dbReference>
<keyword evidence="11 13" id="KW-0443">Lipid metabolism</keyword>
<dbReference type="AlphaFoldDB" id="A0A1H4JB84"/>
<evidence type="ECO:0000256" key="11">
    <source>
        <dbReference type="ARBA" id="ARBA00023098"/>
    </source>
</evidence>
<keyword evidence="14" id="KW-0472">Membrane</keyword>
<keyword evidence="7 13" id="KW-0808">Transferase</keyword>
<dbReference type="Pfam" id="PF02606">
    <property type="entry name" value="LpxK"/>
    <property type="match status" value="1"/>
</dbReference>
<dbReference type="GO" id="GO:0009244">
    <property type="term" value="P:lipopolysaccharide core region biosynthetic process"/>
    <property type="evidence" value="ECO:0007669"/>
    <property type="project" value="TreeGrafter"/>
</dbReference>
<feature type="binding site" evidence="13">
    <location>
        <begin position="47"/>
        <end position="54"/>
    </location>
    <ligand>
        <name>ATP</name>
        <dbReference type="ChEBI" id="CHEBI:30616"/>
    </ligand>
</feature>
<dbReference type="PANTHER" id="PTHR42724:SF1">
    <property type="entry name" value="TETRAACYLDISACCHARIDE 4'-KINASE, MITOCHONDRIAL-RELATED"/>
    <property type="match status" value="1"/>
</dbReference>
<dbReference type="HAMAP" id="MF_00409">
    <property type="entry name" value="LpxK"/>
    <property type="match status" value="1"/>
</dbReference>
<evidence type="ECO:0000256" key="3">
    <source>
        <dbReference type="ARBA" id="ARBA00012071"/>
    </source>
</evidence>
<evidence type="ECO:0000256" key="13">
    <source>
        <dbReference type="HAMAP-Rule" id="MF_00409"/>
    </source>
</evidence>
<evidence type="ECO:0000256" key="8">
    <source>
        <dbReference type="ARBA" id="ARBA00022741"/>
    </source>
</evidence>
<keyword evidence="8 13" id="KW-0547">Nucleotide-binding</keyword>
<dbReference type="UniPathway" id="UPA00359">
    <property type="reaction ID" value="UER00482"/>
</dbReference>
<evidence type="ECO:0000256" key="1">
    <source>
        <dbReference type="ARBA" id="ARBA00002274"/>
    </source>
</evidence>
<dbReference type="OrthoDB" id="9766423at2"/>
<comment type="similarity">
    <text evidence="13">Belongs to the LpxK family.</text>
</comment>
<dbReference type="EMBL" id="FNTB01000001">
    <property type="protein sequence ID" value="SEB43491.1"/>
    <property type="molecule type" value="Genomic_DNA"/>
</dbReference>
<comment type="function">
    <text evidence="1 13">Transfers the gamma-phosphate of ATP to the 4'-position of a tetraacyldisaccharide 1-phosphate intermediate (termed DS-1-P) to form tetraacyldisaccharide 1,4'-bis-phosphate (lipid IVA).</text>
</comment>
<keyword evidence="14" id="KW-0812">Transmembrane</keyword>
<keyword evidence="6 13" id="KW-0441">Lipid A biosynthesis</keyword>
<dbReference type="NCBIfam" id="TIGR00682">
    <property type="entry name" value="lpxK"/>
    <property type="match status" value="1"/>
</dbReference>
<dbReference type="RefSeq" id="WP_074669788.1">
    <property type="nucleotide sequence ID" value="NZ_FNTB01000001.1"/>
</dbReference>
<keyword evidence="14" id="KW-1133">Transmembrane helix</keyword>
<evidence type="ECO:0000256" key="14">
    <source>
        <dbReference type="SAM" id="Phobius"/>
    </source>
</evidence>
<comment type="pathway">
    <text evidence="2 13">Glycolipid biosynthesis; lipid IV(A) biosynthesis; lipid IV(A) from (3R)-3-hydroxytetradecanoyl-[acyl-carrier-protein] and UDP-N-acetyl-alpha-D-glucosamine: step 6/6.</text>
</comment>
<sequence>MQLIRKLLFPISLLYGLIVFFRNRLYDMGVFSSKTFAVKTICVGNLSVGGTGKTPMIELLVRELGESFRVAILSRGYKRKTKGFLLAGNHTSVEELGDEPFQLKKKFPKVAVAVDADRRNGINQLMTDIDPDVILLDDAFQHRKVKPGFSILLTAYDNLYVNDWYLPTGDLRDFKGEANRADIIVITKCPADLSNSDKSTILLQLAPKHYQKVFFSYLDYNRDLKGVEMPLESLKTKNVTLVTGIANPTPLEMFLKSSGITFEHLKFNDHHFFTDAEIEDLKKKETILTTEKDYVRLKSKIPNLHYIEVKHEFLYDGKEALRQELLQFMTKNS</sequence>
<evidence type="ECO:0000256" key="5">
    <source>
        <dbReference type="ARBA" id="ARBA00022516"/>
    </source>
</evidence>
<organism evidence="15 16">
    <name type="scientific">Maribacter dokdonensis</name>
    <dbReference type="NCBI Taxonomy" id="320912"/>
    <lineage>
        <taxon>Bacteria</taxon>
        <taxon>Pseudomonadati</taxon>
        <taxon>Bacteroidota</taxon>
        <taxon>Flavobacteriia</taxon>
        <taxon>Flavobacteriales</taxon>
        <taxon>Flavobacteriaceae</taxon>
        <taxon>Maribacter</taxon>
    </lineage>
</organism>
<dbReference type="GO" id="GO:0005886">
    <property type="term" value="C:plasma membrane"/>
    <property type="evidence" value="ECO:0007669"/>
    <property type="project" value="TreeGrafter"/>
</dbReference>
<dbReference type="Proteomes" id="UP000183038">
    <property type="component" value="Unassembled WGS sequence"/>
</dbReference>
<feature type="transmembrane region" description="Helical" evidence="14">
    <location>
        <begin position="7"/>
        <end position="26"/>
    </location>
</feature>
<name>A0A1H4JB84_9FLAO</name>
<keyword evidence="9 13" id="KW-0418">Kinase</keyword>
<keyword evidence="10 13" id="KW-0067">ATP-binding</keyword>
<evidence type="ECO:0000256" key="9">
    <source>
        <dbReference type="ARBA" id="ARBA00022777"/>
    </source>
</evidence>
<comment type="catalytic activity">
    <reaction evidence="13">
        <text>a lipid A disaccharide + ATP = a lipid IVA + ADP + H(+)</text>
        <dbReference type="Rhea" id="RHEA:67840"/>
        <dbReference type="ChEBI" id="CHEBI:15378"/>
        <dbReference type="ChEBI" id="CHEBI:30616"/>
        <dbReference type="ChEBI" id="CHEBI:176343"/>
        <dbReference type="ChEBI" id="CHEBI:176425"/>
        <dbReference type="ChEBI" id="CHEBI:456216"/>
        <dbReference type="EC" id="2.7.1.130"/>
    </reaction>
</comment>
<keyword evidence="5 13" id="KW-0444">Lipid biosynthesis</keyword>
<evidence type="ECO:0000256" key="7">
    <source>
        <dbReference type="ARBA" id="ARBA00022679"/>
    </source>
</evidence>
<dbReference type="PANTHER" id="PTHR42724">
    <property type="entry name" value="TETRAACYLDISACCHARIDE 4'-KINASE"/>
    <property type="match status" value="1"/>
</dbReference>
<gene>
    <name evidence="13" type="primary">lpxK</name>
    <name evidence="15" type="ORF">SAMN05192540_0258</name>
</gene>
<protein>
    <recommendedName>
        <fullName evidence="4 13">Tetraacyldisaccharide 4'-kinase</fullName>
        <ecNumber evidence="3 13">2.7.1.130</ecNumber>
    </recommendedName>
    <alternativeName>
        <fullName evidence="12 13">Lipid A 4'-kinase</fullName>
    </alternativeName>
</protein>
<proteinExistence type="inferred from homology"/>